<accession>A0ACB9X9X5</accession>
<sequence>MEERALRFELERQACQSLRQVLQLKLQQRRSREELINQGIMPPLKSSAAFHEQRRSLERARTEDYLKRKIRARPERAELIRMHILEELSAEPSLQAKQMQLKRARLADDLNDKISHRPGPMELIHKNILPVHSSIKQAIIEEPLSQESPLGLNPLPSPPETLSCIPSPAQVCTPAPALPPISGSSPSFKLTNGTAALSAHRTGAPSHIKSHHKPSSDRSAQRHKKPKDSKPKIKKLKYHQYIPPDQKGDKEPPPHLDSSYVAELKSELKLRSLTVSGTKNDLIERLRSYQELKGGADTSSSPTAGADMPLQQLSLGGSVSPQNDPLTPSDLSPMSSDTGFNSDPLGEMVSPCQFALKPASLRTHCPITAPAPAVDLDKDRLLHEKDRQIEDLTRLLRQNQHLVELLRLQLEHRSREGAEPLVLVRVKQEPPDKPSVPLSFRHTPSPLSREMVTVKQEATDSEESETTTQSPERTQMKPQQMNTQTKQLLQQSTLQLAQQQAVQQLLLQQQRNIQNQQQLIQNRSQTAENLQKVSQQRKKKSHKQQIKQQQQQHVLQSQQQQQQQQSKQQHHQQQQQQLKQQILLKQQKTLLQQQQSKQLQQIQTKIHVKQRQAAQVSQQPGSAPSFPLDLFKGDSTPTLVTDGNGNHFLIALTNHKSLKTKELMHLRAKQPITSHCSDYSPLQPSSPATTLFSRQSLKIIQETKNGGPQESVVHQQDVSQCLSAPPSLQPFFKDQECSPSGKYSPPSQTELCPSLDVLFSPLSPASIWTTASSPDNKIQSLKRILLTSFCRQEKCRPPTNQRQTFLPTMFTHTPLGLPPPSTAALPPRPPSCDTSQSELQAFDDTTEEKQHLGSAGNGRLEDFLESTTGKPLLAGEPGGLLTLIDDLHSHMLCTPSILDRPLSPLDTFDMAAEGESGLDCMDWLDLTMGREREEETPTLAPLGHRHHQVSFVLTS</sequence>
<evidence type="ECO:0000313" key="1">
    <source>
        <dbReference type="EMBL" id="KAI4822808.1"/>
    </source>
</evidence>
<dbReference type="Proteomes" id="UP001057452">
    <property type="component" value="Chromosome 8"/>
</dbReference>
<reference evidence="1" key="1">
    <citation type="submission" date="2022-05" db="EMBL/GenBank/DDBJ databases">
        <title>Chromosome-level genome of Chaenocephalus aceratus.</title>
        <authorList>
            <person name="Park H."/>
        </authorList>
    </citation>
    <scope>NUCLEOTIDE SEQUENCE</scope>
    <source>
        <strain evidence="1">KU_202001</strain>
    </source>
</reference>
<protein>
    <submittedName>
        <fullName evidence="1">Uncharacterized protein</fullName>
    </submittedName>
</protein>
<dbReference type="EMBL" id="CM043792">
    <property type="protein sequence ID" value="KAI4822808.1"/>
    <property type="molecule type" value="Genomic_DNA"/>
</dbReference>
<name>A0ACB9X9X5_CHAAC</name>
<gene>
    <name evidence="1" type="ORF">KUCAC02_008335</name>
</gene>
<keyword evidence="2" id="KW-1185">Reference proteome</keyword>
<proteinExistence type="predicted"/>
<comment type="caution">
    <text evidence="1">The sequence shown here is derived from an EMBL/GenBank/DDBJ whole genome shotgun (WGS) entry which is preliminary data.</text>
</comment>
<organism evidence="1 2">
    <name type="scientific">Chaenocephalus aceratus</name>
    <name type="common">Blackfin icefish</name>
    <name type="synonym">Chaenichthys aceratus</name>
    <dbReference type="NCBI Taxonomy" id="36190"/>
    <lineage>
        <taxon>Eukaryota</taxon>
        <taxon>Metazoa</taxon>
        <taxon>Chordata</taxon>
        <taxon>Craniata</taxon>
        <taxon>Vertebrata</taxon>
        <taxon>Euteleostomi</taxon>
        <taxon>Actinopterygii</taxon>
        <taxon>Neopterygii</taxon>
        <taxon>Teleostei</taxon>
        <taxon>Neoteleostei</taxon>
        <taxon>Acanthomorphata</taxon>
        <taxon>Eupercaria</taxon>
        <taxon>Perciformes</taxon>
        <taxon>Notothenioidei</taxon>
        <taxon>Channichthyidae</taxon>
        <taxon>Chaenocephalus</taxon>
    </lineage>
</organism>
<evidence type="ECO:0000313" key="2">
    <source>
        <dbReference type="Proteomes" id="UP001057452"/>
    </source>
</evidence>